<sequence>MYATIGMKERPFYLRTTPRVKPHEKTREFRPENRPLGRRNAIVSRAKRDENWRPTHGDPLEIQNRASIINNWNFDQLIIRIEAFDHNFYPVISYRRVQKENDELLYIVWSLVMVREPVASAR</sequence>
<accession>A0A6V7GTR6</accession>
<reference evidence="1" key="1">
    <citation type="submission" date="2020-07" db="EMBL/GenBank/DDBJ databases">
        <authorList>
            <person name="Nazaruddin N."/>
        </authorList>
    </citation>
    <scope>NUCLEOTIDE SEQUENCE</scope>
</reference>
<evidence type="ECO:0000313" key="1">
    <source>
        <dbReference type="EMBL" id="CAD1468597.1"/>
    </source>
</evidence>
<comment type="caution">
    <text evidence="1">The sequence shown here is derived from an EMBL/GenBank/DDBJ whole genome shotgun (WGS) entry which is preliminary data.</text>
</comment>
<dbReference type="AlphaFoldDB" id="A0A6V7GTR6"/>
<evidence type="ECO:0000313" key="2">
    <source>
        <dbReference type="Proteomes" id="UP000752696"/>
    </source>
</evidence>
<organism evidence="1 2">
    <name type="scientific">Heterotrigona itama</name>
    <dbReference type="NCBI Taxonomy" id="395501"/>
    <lineage>
        <taxon>Eukaryota</taxon>
        <taxon>Metazoa</taxon>
        <taxon>Ecdysozoa</taxon>
        <taxon>Arthropoda</taxon>
        <taxon>Hexapoda</taxon>
        <taxon>Insecta</taxon>
        <taxon>Pterygota</taxon>
        <taxon>Neoptera</taxon>
        <taxon>Endopterygota</taxon>
        <taxon>Hymenoptera</taxon>
        <taxon>Apocrita</taxon>
        <taxon>Aculeata</taxon>
        <taxon>Apoidea</taxon>
        <taxon>Anthophila</taxon>
        <taxon>Apidae</taxon>
        <taxon>Heterotrigona</taxon>
    </lineage>
</organism>
<dbReference type="Proteomes" id="UP000752696">
    <property type="component" value="Unassembled WGS sequence"/>
</dbReference>
<protein>
    <submittedName>
        <fullName evidence="1">Uncharacterized protein</fullName>
    </submittedName>
</protein>
<feature type="non-terminal residue" evidence="1">
    <location>
        <position position="1"/>
    </location>
</feature>
<keyword evidence="2" id="KW-1185">Reference proteome</keyword>
<gene>
    <name evidence="1" type="ORF">MHI_LOCUS55272</name>
</gene>
<proteinExistence type="predicted"/>
<dbReference type="EMBL" id="CAJDYZ010000827">
    <property type="protein sequence ID" value="CAD1468597.1"/>
    <property type="molecule type" value="Genomic_DNA"/>
</dbReference>
<name>A0A6V7GTR6_9HYME</name>